<proteinExistence type="predicted"/>
<accession>A0A835IIN5</accession>
<evidence type="ECO:0000313" key="1">
    <source>
        <dbReference type="EMBL" id="KAF9617268.1"/>
    </source>
</evidence>
<organism evidence="1 2">
    <name type="scientific">Coptis chinensis</name>
    <dbReference type="NCBI Taxonomy" id="261450"/>
    <lineage>
        <taxon>Eukaryota</taxon>
        <taxon>Viridiplantae</taxon>
        <taxon>Streptophyta</taxon>
        <taxon>Embryophyta</taxon>
        <taxon>Tracheophyta</taxon>
        <taxon>Spermatophyta</taxon>
        <taxon>Magnoliopsida</taxon>
        <taxon>Ranunculales</taxon>
        <taxon>Ranunculaceae</taxon>
        <taxon>Coptidoideae</taxon>
        <taxon>Coptis</taxon>
    </lineage>
</organism>
<gene>
    <name evidence="1" type="ORF">IFM89_035212</name>
</gene>
<dbReference type="Proteomes" id="UP000631114">
    <property type="component" value="Unassembled WGS sequence"/>
</dbReference>
<protein>
    <submittedName>
        <fullName evidence="1">Uncharacterized protein</fullName>
    </submittedName>
</protein>
<comment type="caution">
    <text evidence="1">The sequence shown here is derived from an EMBL/GenBank/DDBJ whole genome shotgun (WGS) entry which is preliminary data.</text>
</comment>
<dbReference type="AlphaFoldDB" id="A0A835IIN5"/>
<sequence length="22" mass="2591">MVLSACEHYREAEILCPTHFKL</sequence>
<dbReference type="EMBL" id="JADFTS010000003">
    <property type="protein sequence ID" value="KAF9617268.1"/>
    <property type="molecule type" value="Genomic_DNA"/>
</dbReference>
<name>A0A835IIN5_9MAGN</name>
<reference evidence="1 2" key="1">
    <citation type="submission" date="2020-10" db="EMBL/GenBank/DDBJ databases">
        <title>The Coptis chinensis genome and diversification of protoberbering-type alkaloids.</title>
        <authorList>
            <person name="Wang B."/>
            <person name="Shu S."/>
            <person name="Song C."/>
            <person name="Liu Y."/>
        </authorList>
    </citation>
    <scope>NUCLEOTIDE SEQUENCE [LARGE SCALE GENOMIC DNA]</scope>
    <source>
        <strain evidence="1">HL-2020</strain>
        <tissue evidence="1">Leaf</tissue>
    </source>
</reference>
<keyword evidence="2" id="KW-1185">Reference proteome</keyword>
<evidence type="ECO:0000313" key="2">
    <source>
        <dbReference type="Proteomes" id="UP000631114"/>
    </source>
</evidence>